<feature type="transmembrane region" description="Helical" evidence="7">
    <location>
        <begin position="362"/>
        <end position="385"/>
    </location>
</feature>
<keyword evidence="9" id="KW-1185">Reference proteome</keyword>
<feature type="compositionally biased region" description="Low complexity" evidence="6">
    <location>
        <begin position="205"/>
        <end position="227"/>
    </location>
</feature>
<dbReference type="PANTHER" id="PTHR14255">
    <property type="entry name" value="CEREBLON"/>
    <property type="match status" value="1"/>
</dbReference>
<keyword evidence="3 7" id="KW-0812">Transmembrane</keyword>
<name>A0A2P6VBU5_9CHLO</name>
<evidence type="ECO:0000313" key="8">
    <source>
        <dbReference type="EMBL" id="PSC71567.1"/>
    </source>
</evidence>
<dbReference type="STRING" id="554055.A0A2P6VBU5"/>
<dbReference type="GO" id="GO:0031464">
    <property type="term" value="C:Cul4A-RING E3 ubiquitin ligase complex"/>
    <property type="evidence" value="ECO:0007669"/>
    <property type="project" value="TreeGrafter"/>
</dbReference>
<evidence type="ECO:0000256" key="4">
    <source>
        <dbReference type="ARBA" id="ARBA00022989"/>
    </source>
</evidence>
<dbReference type="EMBL" id="LHPF02000014">
    <property type="protein sequence ID" value="PSC71567.1"/>
    <property type="molecule type" value="Genomic_DNA"/>
</dbReference>
<dbReference type="InterPro" id="IPR002781">
    <property type="entry name" value="TM_pro_TauE-like"/>
</dbReference>
<feature type="transmembrane region" description="Helical" evidence="7">
    <location>
        <begin position="107"/>
        <end position="124"/>
    </location>
</feature>
<keyword evidence="5 7" id="KW-0472">Membrane</keyword>
<dbReference type="OrthoDB" id="549777at2759"/>
<accession>A0A2P6VBU5</accession>
<feature type="transmembrane region" description="Helical" evidence="7">
    <location>
        <begin position="453"/>
        <end position="475"/>
    </location>
</feature>
<feature type="transmembrane region" description="Helical" evidence="7">
    <location>
        <begin position="397"/>
        <end position="417"/>
    </location>
</feature>
<comment type="subcellular location">
    <subcellularLocation>
        <location evidence="1">Membrane</location>
        <topology evidence="1">Multi-pass membrane protein</topology>
    </subcellularLocation>
</comment>
<feature type="region of interest" description="Disordered" evidence="6">
    <location>
        <begin position="199"/>
        <end position="235"/>
    </location>
</feature>
<dbReference type="GO" id="GO:0016020">
    <property type="term" value="C:membrane"/>
    <property type="evidence" value="ECO:0007669"/>
    <property type="project" value="UniProtKB-SubCell"/>
</dbReference>
<dbReference type="GO" id="GO:0016567">
    <property type="term" value="P:protein ubiquitination"/>
    <property type="evidence" value="ECO:0007669"/>
    <property type="project" value="TreeGrafter"/>
</dbReference>
<proteinExistence type="inferred from homology"/>
<evidence type="ECO:0000256" key="3">
    <source>
        <dbReference type="ARBA" id="ARBA00022692"/>
    </source>
</evidence>
<evidence type="ECO:0000256" key="1">
    <source>
        <dbReference type="ARBA" id="ARBA00004141"/>
    </source>
</evidence>
<dbReference type="PANTHER" id="PTHR14255:SF3">
    <property type="entry name" value="SULFITE EXPORTER TAUE_SAFE FAMILY PROTEIN 5-RELATED"/>
    <property type="match status" value="1"/>
</dbReference>
<feature type="region of interest" description="Disordered" evidence="6">
    <location>
        <begin position="295"/>
        <end position="341"/>
    </location>
</feature>
<sequence>MPRLDKELQGQLVSIALVLTASALVASARPLPAGAGALDLPTRLLLDSETLQQSEQPFQFTPVTAATLVLSMAVSALSNAAGVGGGALFVPLFNALLGLPIKGATALSQAVITGGALGSVAYSLGRRHPQAPAAPLVDAGLALALAPPLLTGVAAGVLLNIALPNWLITFLLIPLLAFLTYRTLRTGLRMRHAERQAQCRREAAAADQQQGEQQQEQQAQEQVQEQAAPPPPPRLPRAQLGQLALLWLAFCGLQLGKESFSRCSWQFGLLFACQAALALSLTAFFSRQAARRSNPSLARQHSGEQQPILQGAGPDSAANPAASSTGAASSPAASAHQGTPHRPAALALPSWTGRQLAGASGVCLAGGTLAGTLGIGGGMIIAPLLLELGAHPQAASATSALLVLFSASSAVISFAAAGRLNLPYAALFGCACLVSAAAGTFLIGRAVRRSGRASVLVVLLAGCVGAGALATLGYSGRRAVIDLMRGEHSAGGSFCN</sequence>
<feature type="compositionally biased region" description="Low complexity" evidence="6">
    <location>
        <begin position="316"/>
        <end position="335"/>
    </location>
</feature>
<feature type="transmembrane region" description="Helical" evidence="7">
    <location>
        <begin position="165"/>
        <end position="184"/>
    </location>
</feature>
<reference evidence="8 9" key="1">
    <citation type="journal article" date="2018" name="Plant J.">
        <title>Genome sequences of Chlorella sorokiniana UTEX 1602 and Micractinium conductrix SAG 241.80: implications to maltose excretion by a green alga.</title>
        <authorList>
            <person name="Arriola M.B."/>
            <person name="Velmurugan N."/>
            <person name="Zhang Y."/>
            <person name="Plunkett M.H."/>
            <person name="Hondzo H."/>
            <person name="Barney B.M."/>
        </authorList>
    </citation>
    <scope>NUCLEOTIDE SEQUENCE [LARGE SCALE GENOMIC DNA]</scope>
    <source>
        <strain evidence="8 9">SAG 241.80</strain>
    </source>
</reference>
<gene>
    <name evidence="8" type="ORF">C2E20_4991</name>
</gene>
<feature type="transmembrane region" description="Helical" evidence="7">
    <location>
        <begin position="424"/>
        <end position="447"/>
    </location>
</feature>
<keyword evidence="4 7" id="KW-1133">Transmembrane helix</keyword>
<comment type="caution">
    <text evidence="8">The sequence shown here is derived from an EMBL/GenBank/DDBJ whole genome shotgun (WGS) entry which is preliminary data.</text>
</comment>
<feature type="compositionally biased region" description="Polar residues" evidence="6">
    <location>
        <begin position="295"/>
        <end position="308"/>
    </location>
</feature>
<dbReference type="Pfam" id="PF01925">
    <property type="entry name" value="TauE"/>
    <property type="match status" value="2"/>
</dbReference>
<dbReference type="AlphaFoldDB" id="A0A2P6VBU5"/>
<evidence type="ECO:0000313" key="9">
    <source>
        <dbReference type="Proteomes" id="UP000239649"/>
    </source>
</evidence>
<evidence type="ECO:0000256" key="6">
    <source>
        <dbReference type="SAM" id="MobiDB-lite"/>
    </source>
</evidence>
<evidence type="ECO:0000256" key="7">
    <source>
        <dbReference type="SAM" id="Phobius"/>
    </source>
</evidence>
<evidence type="ECO:0000256" key="2">
    <source>
        <dbReference type="ARBA" id="ARBA00009142"/>
    </source>
</evidence>
<feature type="transmembrane region" description="Helical" evidence="7">
    <location>
        <begin position="136"/>
        <end position="159"/>
    </location>
</feature>
<organism evidence="8 9">
    <name type="scientific">Micractinium conductrix</name>
    <dbReference type="NCBI Taxonomy" id="554055"/>
    <lineage>
        <taxon>Eukaryota</taxon>
        <taxon>Viridiplantae</taxon>
        <taxon>Chlorophyta</taxon>
        <taxon>core chlorophytes</taxon>
        <taxon>Trebouxiophyceae</taxon>
        <taxon>Chlorellales</taxon>
        <taxon>Chlorellaceae</taxon>
        <taxon>Chlorella clade</taxon>
        <taxon>Micractinium</taxon>
    </lineage>
</organism>
<protein>
    <submittedName>
        <fullName evidence="8">Sulfite exporter family</fullName>
    </submittedName>
</protein>
<dbReference type="Proteomes" id="UP000239649">
    <property type="component" value="Unassembled WGS sequence"/>
</dbReference>
<comment type="similarity">
    <text evidence="2">Belongs to the 4-toluene sulfonate uptake permease (TSUP) (TC 2.A.102) family.</text>
</comment>
<evidence type="ECO:0000256" key="5">
    <source>
        <dbReference type="ARBA" id="ARBA00023136"/>
    </source>
</evidence>